<proteinExistence type="predicted"/>
<protein>
    <submittedName>
        <fullName evidence="1">Uncharacterized protein</fullName>
    </submittedName>
</protein>
<dbReference type="EMBL" id="HACG01020939">
    <property type="protein sequence ID" value="CEK67804.1"/>
    <property type="molecule type" value="Transcribed_RNA"/>
</dbReference>
<name>A0A0B6ZGT3_9EUPU</name>
<dbReference type="AlphaFoldDB" id="A0A0B6ZGT3"/>
<organism evidence="1">
    <name type="scientific">Arion vulgaris</name>
    <dbReference type="NCBI Taxonomy" id="1028688"/>
    <lineage>
        <taxon>Eukaryota</taxon>
        <taxon>Metazoa</taxon>
        <taxon>Spiralia</taxon>
        <taxon>Lophotrochozoa</taxon>
        <taxon>Mollusca</taxon>
        <taxon>Gastropoda</taxon>
        <taxon>Heterobranchia</taxon>
        <taxon>Euthyneura</taxon>
        <taxon>Panpulmonata</taxon>
        <taxon>Eupulmonata</taxon>
        <taxon>Stylommatophora</taxon>
        <taxon>Helicina</taxon>
        <taxon>Arionoidea</taxon>
        <taxon>Arionidae</taxon>
        <taxon>Arion</taxon>
    </lineage>
</organism>
<sequence>MGDPCKSTTHGYTQYTQLKCTRKSYCIDQRLGNKDKTVACKALKNYHNWLGSKKT</sequence>
<reference evidence="1" key="1">
    <citation type="submission" date="2014-12" db="EMBL/GenBank/DDBJ databases">
        <title>Insight into the proteome of Arion vulgaris.</title>
        <authorList>
            <person name="Aradska J."/>
            <person name="Bulat T."/>
            <person name="Smidak R."/>
            <person name="Sarate P."/>
            <person name="Gangsoo J."/>
            <person name="Sialana F."/>
            <person name="Bilban M."/>
            <person name="Lubec G."/>
        </authorList>
    </citation>
    <scope>NUCLEOTIDE SEQUENCE</scope>
    <source>
        <tissue evidence="1">Skin</tissue>
    </source>
</reference>
<evidence type="ECO:0000313" key="1">
    <source>
        <dbReference type="EMBL" id="CEK67804.1"/>
    </source>
</evidence>
<accession>A0A0B6ZGT3</accession>
<gene>
    <name evidence="1" type="primary">ORF63978</name>
</gene>